<dbReference type="Proteomes" id="UP001147746">
    <property type="component" value="Unassembled WGS sequence"/>
</dbReference>
<evidence type="ECO:0000256" key="1">
    <source>
        <dbReference type="SAM" id="MobiDB-lite"/>
    </source>
</evidence>
<evidence type="ECO:0000313" key="3">
    <source>
        <dbReference type="Proteomes" id="UP001147746"/>
    </source>
</evidence>
<feature type="compositionally biased region" description="Polar residues" evidence="1">
    <location>
        <begin position="1"/>
        <end position="14"/>
    </location>
</feature>
<dbReference type="EMBL" id="JAPZBO010000008">
    <property type="protein sequence ID" value="KAJ5308303.1"/>
    <property type="molecule type" value="Genomic_DNA"/>
</dbReference>
<accession>A0A9W9L3H1</accession>
<feature type="compositionally biased region" description="Basic and acidic residues" evidence="1">
    <location>
        <begin position="37"/>
        <end position="51"/>
    </location>
</feature>
<dbReference type="OrthoDB" id="4498621at2759"/>
<protein>
    <submittedName>
        <fullName evidence="2">Uncharacterized protein</fullName>
    </submittedName>
</protein>
<reference evidence="2" key="1">
    <citation type="submission" date="2022-12" db="EMBL/GenBank/DDBJ databases">
        <authorList>
            <person name="Petersen C."/>
        </authorList>
    </citation>
    <scope>NUCLEOTIDE SEQUENCE</scope>
    <source>
        <strain evidence="2">IBT 21472</strain>
    </source>
</reference>
<evidence type="ECO:0000313" key="2">
    <source>
        <dbReference type="EMBL" id="KAJ5308303.1"/>
    </source>
</evidence>
<proteinExistence type="predicted"/>
<feature type="compositionally biased region" description="Basic and acidic residues" evidence="1">
    <location>
        <begin position="137"/>
        <end position="166"/>
    </location>
</feature>
<gene>
    <name evidence="2" type="ORF">N7476_008959</name>
</gene>
<comment type="caution">
    <text evidence="2">The sequence shown here is derived from an EMBL/GenBank/DDBJ whole genome shotgun (WGS) entry which is preliminary data.</text>
</comment>
<organism evidence="2 3">
    <name type="scientific">Penicillium atrosanguineum</name>
    <dbReference type="NCBI Taxonomy" id="1132637"/>
    <lineage>
        <taxon>Eukaryota</taxon>
        <taxon>Fungi</taxon>
        <taxon>Dikarya</taxon>
        <taxon>Ascomycota</taxon>
        <taxon>Pezizomycotina</taxon>
        <taxon>Eurotiomycetes</taxon>
        <taxon>Eurotiomycetidae</taxon>
        <taxon>Eurotiales</taxon>
        <taxon>Aspergillaceae</taxon>
        <taxon>Penicillium</taxon>
    </lineage>
</organism>
<sequence length="220" mass="22688">MASESFPVQGTPSAPVTAPVGSEQAEPIHSVLNTSHTDSEPVTLEKAKAAADTDSLGASRELTGAQPPVADHPLGGVAASEGQGSVEAADAIPIGQKKEEPTPEWSKPAPEPNIGEKRDINSTAAPIAASVSDDKDEPVIEKPGEPDAKKQKTESEPVKEPTHQPAKDTNGTAPAPATGDTNGEPKKAARPKKEKVKDAVKKVIPGDGIGSRTRSRTKPT</sequence>
<dbReference type="AlphaFoldDB" id="A0A9W9L3H1"/>
<keyword evidence="3" id="KW-1185">Reference proteome</keyword>
<reference evidence="2" key="2">
    <citation type="journal article" date="2023" name="IMA Fungus">
        <title>Comparative genomic study of the Penicillium genus elucidates a diverse pangenome and 15 lateral gene transfer events.</title>
        <authorList>
            <person name="Petersen C."/>
            <person name="Sorensen T."/>
            <person name="Nielsen M.R."/>
            <person name="Sondergaard T.E."/>
            <person name="Sorensen J.L."/>
            <person name="Fitzpatrick D.A."/>
            <person name="Frisvad J.C."/>
            <person name="Nielsen K.L."/>
        </authorList>
    </citation>
    <scope>NUCLEOTIDE SEQUENCE</scope>
    <source>
        <strain evidence="2">IBT 21472</strain>
    </source>
</reference>
<feature type="region of interest" description="Disordered" evidence="1">
    <location>
        <begin position="1"/>
        <end position="220"/>
    </location>
</feature>
<name>A0A9W9L3H1_9EURO</name>